<dbReference type="RefSeq" id="WP_024845034.1">
    <property type="nucleotide sequence ID" value="NZ_CP038203.1"/>
</dbReference>
<feature type="signal peptide" evidence="1">
    <location>
        <begin position="1"/>
        <end position="21"/>
    </location>
</feature>
<evidence type="ECO:0000313" key="4">
    <source>
        <dbReference type="Proteomes" id="UP000273626"/>
    </source>
</evidence>
<reference evidence="3 4" key="1">
    <citation type="submission" date="2018-10" db="EMBL/GenBank/DDBJ databases">
        <title>Genomic Encyclopedia of Archaeal and Bacterial Type Strains, Phase II (KMG-II): from individual species to whole genera.</title>
        <authorList>
            <person name="Goeker M."/>
        </authorList>
    </citation>
    <scope>NUCLEOTIDE SEQUENCE [LARGE SCALE GENOMIC DNA]</scope>
    <source>
        <strain evidence="4">ATCC 35512 / DSM 2944 / CIP 106514 / LMD 82.5 / NBRC 102493 / NCCB 82005 / GB17</strain>
        <strain evidence="3">DSM 2944</strain>
    </source>
</reference>
<gene>
    <name evidence="3" type="ORF">BDE18_0957</name>
    <name evidence="2" type="ORF">HYQ43_14440</name>
</gene>
<dbReference type="EMBL" id="RBLI01000001">
    <property type="protein sequence ID" value="RKS51696.1"/>
    <property type="molecule type" value="Genomic_DNA"/>
</dbReference>
<dbReference type="Proteomes" id="UP000509322">
    <property type="component" value="Chromosome 2"/>
</dbReference>
<evidence type="ECO:0008006" key="6">
    <source>
        <dbReference type="Google" id="ProtNLM"/>
    </source>
</evidence>
<dbReference type="GeneID" id="51373248"/>
<evidence type="ECO:0000313" key="5">
    <source>
        <dbReference type="Proteomes" id="UP000509322"/>
    </source>
</evidence>
<protein>
    <recommendedName>
        <fullName evidence="6">Argininosuccinate lyase</fullName>
    </recommendedName>
</protein>
<keyword evidence="1" id="KW-0732">Signal</keyword>
<evidence type="ECO:0000313" key="3">
    <source>
        <dbReference type="EMBL" id="RKS51696.1"/>
    </source>
</evidence>
<dbReference type="EMBL" id="CP058690">
    <property type="protein sequence ID" value="QLH15385.1"/>
    <property type="molecule type" value="Genomic_DNA"/>
</dbReference>
<name>A0A1I5JIS8_PARPN</name>
<feature type="chain" id="PRO_5044559567" description="Argininosuccinate lyase" evidence="1">
    <location>
        <begin position="22"/>
        <end position="55"/>
    </location>
</feature>
<accession>A0A1I5JIS8</accession>
<dbReference type="Proteomes" id="UP000273626">
    <property type="component" value="Unassembled WGS sequence"/>
</dbReference>
<proteinExistence type="predicted"/>
<organism evidence="2 5">
    <name type="scientific">Paracoccus pantotrophus</name>
    <name type="common">Thiosphaera pantotropha</name>
    <dbReference type="NCBI Taxonomy" id="82367"/>
    <lineage>
        <taxon>Bacteria</taxon>
        <taxon>Pseudomonadati</taxon>
        <taxon>Pseudomonadota</taxon>
        <taxon>Alphaproteobacteria</taxon>
        <taxon>Rhodobacterales</taxon>
        <taxon>Paracoccaceae</taxon>
        <taxon>Paracoccus</taxon>
    </lineage>
</organism>
<keyword evidence="4" id="KW-1185">Reference proteome</keyword>
<sequence length="55" mass="5681">MTQHLLLAAFALILASLAACGVDGAPTRPEPARETVPEPGVHISGEARFGVVTQL</sequence>
<dbReference type="AlphaFoldDB" id="A0A1I5JIS8"/>
<reference evidence="2 5" key="2">
    <citation type="submission" date="2020-07" db="EMBL/GenBank/DDBJ databases">
        <title>The complete genome of Paracoccus pantotrophus ACCC 10489.</title>
        <authorList>
            <person name="Si Y."/>
        </authorList>
    </citation>
    <scope>NUCLEOTIDE SEQUENCE [LARGE SCALE GENOMIC DNA]</scope>
    <source>
        <strain evidence="2 5">ACCC10489</strain>
    </source>
</reference>
<evidence type="ECO:0000256" key="1">
    <source>
        <dbReference type="SAM" id="SignalP"/>
    </source>
</evidence>
<evidence type="ECO:0000313" key="2">
    <source>
        <dbReference type="EMBL" id="QLH15385.1"/>
    </source>
</evidence>